<dbReference type="EMBL" id="CAICTM010002421">
    <property type="protein sequence ID" value="CAB9529195.1"/>
    <property type="molecule type" value="Genomic_DNA"/>
</dbReference>
<keyword evidence="1" id="KW-0732">Signal</keyword>
<evidence type="ECO:0000256" key="1">
    <source>
        <dbReference type="SAM" id="SignalP"/>
    </source>
</evidence>
<feature type="signal peptide" evidence="1">
    <location>
        <begin position="1"/>
        <end position="24"/>
    </location>
</feature>
<dbReference type="OrthoDB" id="48773at2759"/>
<keyword evidence="3" id="KW-1185">Reference proteome</keyword>
<gene>
    <name evidence="2" type="ORF">SEMRO_2423_G327220.1</name>
</gene>
<sequence length="312" mass="33283">MTMYSKKSLQAFVALTALAVSASAFQGVSVPKSRSSQSLSALIYGWDGQPEEDNSAVTSYLDVGSSSSISNDYGGDPSCTPAGTTVAESLSYDRERAGHLARLAVAFSPPERAITLDRVLNVEVICVRDDSIEIQAAICEDHGCVTLHVPVTFPKACFSDDPHNLEGCVLGNLDQLDVTAGALLNKGDECVLDERFEAFPSWWIPLECIDPGLAGDCETVRQLINEAEFQLDVNALAQDALRRIEAGEEIRVLAAKVAILGTAGICFKVQVQHELNGSVQVLDVVHPFDTPTYNVEALRAAVLGAVASAEGK</sequence>
<name>A0A9N8HY99_9STRA</name>
<dbReference type="Proteomes" id="UP001153069">
    <property type="component" value="Unassembled WGS sequence"/>
</dbReference>
<protein>
    <submittedName>
        <fullName evidence="2">Uncharacterized protein</fullName>
    </submittedName>
</protein>
<dbReference type="AlphaFoldDB" id="A0A9N8HY99"/>
<proteinExistence type="predicted"/>
<organism evidence="2 3">
    <name type="scientific">Seminavis robusta</name>
    <dbReference type="NCBI Taxonomy" id="568900"/>
    <lineage>
        <taxon>Eukaryota</taxon>
        <taxon>Sar</taxon>
        <taxon>Stramenopiles</taxon>
        <taxon>Ochrophyta</taxon>
        <taxon>Bacillariophyta</taxon>
        <taxon>Bacillariophyceae</taxon>
        <taxon>Bacillariophycidae</taxon>
        <taxon>Naviculales</taxon>
        <taxon>Naviculaceae</taxon>
        <taxon>Seminavis</taxon>
    </lineage>
</organism>
<evidence type="ECO:0000313" key="2">
    <source>
        <dbReference type="EMBL" id="CAB9529195.1"/>
    </source>
</evidence>
<evidence type="ECO:0000313" key="3">
    <source>
        <dbReference type="Proteomes" id="UP001153069"/>
    </source>
</evidence>
<comment type="caution">
    <text evidence="2">The sequence shown here is derived from an EMBL/GenBank/DDBJ whole genome shotgun (WGS) entry which is preliminary data.</text>
</comment>
<reference evidence="2" key="1">
    <citation type="submission" date="2020-06" db="EMBL/GenBank/DDBJ databases">
        <authorList>
            <consortium name="Plant Systems Biology data submission"/>
        </authorList>
    </citation>
    <scope>NUCLEOTIDE SEQUENCE</scope>
    <source>
        <strain evidence="2">D6</strain>
    </source>
</reference>
<accession>A0A9N8HY99</accession>
<feature type="chain" id="PRO_5040376310" evidence="1">
    <location>
        <begin position="25"/>
        <end position="312"/>
    </location>
</feature>